<proteinExistence type="predicted"/>
<dbReference type="Proteomes" id="UP000186666">
    <property type="component" value="Unassembled WGS sequence"/>
</dbReference>
<dbReference type="Pfam" id="PF07791">
    <property type="entry name" value="Imm11"/>
    <property type="match status" value="1"/>
</dbReference>
<feature type="domain" description="Immunity MXAN-0049 protein" evidence="1">
    <location>
        <begin position="7"/>
        <end position="93"/>
    </location>
</feature>
<dbReference type="InterPro" id="IPR012433">
    <property type="entry name" value="Imm11"/>
</dbReference>
<gene>
    <name evidence="2" type="ORF">SAMN05421578_104242</name>
</gene>
<evidence type="ECO:0000313" key="2">
    <source>
        <dbReference type="EMBL" id="SIQ82823.1"/>
    </source>
</evidence>
<comment type="caution">
    <text evidence="2">The sequence shown here is derived from an EMBL/GenBank/DDBJ whole genome shotgun (WGS) entry which is preliminary data.</text>
</comment>
<accession>A0ABY1JV63</accession>
<keyword evidence="3" id="KW-1185">Reference proteome</keyword>
<evidence type="ECO:0000259" key="1">
    <source>
        <dbReference type="Pfam" id="PF07791"/>
    </source>
</evidence>
<evidence type="ECO:0000313" key="3">
    <source>
        <dbReference type="Proteomes" id="UP000186666"/>
    </source>
</evidence>
<reference evidence="2 3" key="1">
    <citation type="submission" date="2017-01" db="EMBL/GenBank/DDBJ databases">
        <authorList>
            <person name="Varghese N."/>
            <person name="Submissions S."/>
        </authorList>
    </citation>
    <scope>NUCLEOTIDE SEQUENCE [LARGE SCALE GENOMIC DNA]</scope>
    <source>
        <strain evidence="2 3">ATCC 23464</strain>
    </source>
</reference>
<sequence>MYCGEEKIEGFYALNLLYKINCVDMQNSEYRLMNFDSNNPEYMFYYMKLKEDIFKDIDYDIVRCKEMHQTIVISERVKKFLFDANLKGLQFSDSIDITPQDRSVYGKI</sequence>
<organism evidence="2 3">
    <name type="scientific">Paenibacillus macquariensis</name>
    <dbReference type="NCBI Taxonomy" id="948756"/>
    <lineage>
        <taxon>Bacteria</taxon>
        <taxon>Bacillati</taxon>
        <taxon>Bacillota</taxon>
        <taxon>Bacilli</taxon>
        <taxon>Bacillales</taxon>
        <taxon>Paenibacillaceae</taxon>
        <taxon>Paenibacillus</taxon>
    </lineage>
</organism>
<protein>
    <recommendedName>
        <fullName evidence="1">Immunity MXAN-0049 protein domain-containing protein</fullName>
    </recommendedName>
</protein>
<dbReference type="EMBL" id="FTNK01000004">
    <property type="protein sequence ID" value="SIQ82823.1"/>
    <property type="molecule type" value="Genomic_DNA"/>
</dbReference>
<name>A0ABY1JV63_9BACL</name>